<gene>
    <name evidence="1" type="ORF">ARALYDRAFT_486742</name>
</gene>
<dbReference type="EMBL" id="GL348717">
    <property type="protein sequence ID" value="EFH54714.1"/>
    <property type="molecule type" value="Genomic_DNA"/>
</dbReference>
<dbReference type="InterPro" id="IPR050796">
    <property type="entry name" value="SCF_F-box_component"/>
</dbReference>
<organism evidence="2">
    <name type="scientific">Arabidopsis lyrata subsp. lyrata</name>
    <name type="common">Lyre-leaved rock-cress</name>
    <dbReference type="NCBI Taxonomy" id="81972"/>
    <lineage>
        <taxon>Eukaryota</taxon>
        <taxon>Viridiplantae</taxon>
        <taxon>Streptophyta</taxon>
        <taxon>Embryophyta</taxon>
        <taxon>Tracheophyta</taxon>
        <taxon>Spermatophyta</taxon>
        <taxon>Magnoliopsida</taxon>
        <taxon>eudicotyledons</taxon>
        <taxon>Gunneridae</taxon>
        <taxon>Pentapetalae</taxon>
        <taxon>rosids</taxon>
        <taxon>malvids</taxon>
        <taxon>Brassicales</taxon>
        <taxon>Brassicaceae</taxon>
        <taxon>Camelineae</taxon>
        <taxon>Arabidopsis</taxon>
    </lineage>
</organism>
<evidence type="ECO:0008006" key="3">
    <source>
        <dbReference type="Google" id="ProtNLM"/>
    </source>
</evidence>
<evidence type="ECO:0000313" key="2">
    <source>
        <dbReference type="Proteomes" id="UP000008694"/>
    </source>
</evidence>
<sequence length="338" mass="39096">MSSDRCSRTLFLDSYSKDHHDHIKIFIHSYTSPVPYPIYSIYDTVGQIMGYCNGIVCIYDLGYIYLINPATRKLRILSPEFLRENSPDCAKHVVETQIKRKNGILITRRQIEINKNPDLRNKHLLENQKEIKKIREKKFCGWSNELTFSVGFGRDIVTGTYKVILVYLFDRKVVKTEALNLENGERRYVCFPISYDRIGNDKRSIFANGSLYCAGGNTSKLIKLAAIDLHTETFRYVSLPTWYTKESKSVYLWSLKDSLCISDFAAKVCKWAKIFSVNILSTKCLDANFWKLSLAAYYFRSTGRNPANNNPLDQIKSPMITAAPFCIRRDWVLRSSFM</sequence>
<dbReference type="PANTHER" id="PTHR31672">
    <property type="entry name" value="BNACNNG10540D PROTEIN"/>
    <property type="match status" value="1"/>
</dbReference>
<name>D7LSW8_ARALL</name>
<feature type="non-terminal residue" evidence="1">
    <location>
        <position position="338"/>
    </location>
</feature>
<dbReference type="AlphaFoldDB" id="D7LSW8"/>
<dbReference type="Proteomes" id="UP000008694">
    <property type="component" value="Unassembled WGS sequence"/>
</dbReference>
<proteinExistence type="predicted"/>
<dbReference type="HOGENOM" id="CLU_048191_0_0_1"/>
<dbReference type="Gramene" id="fgenesh2_kg.5__2734__AT3G62380.1">
    <property type="protein sequence ID" value="fgenesh2_kg.5__2734__AT3G62380.1"/>
    <property type="gene ID" value="fgenesh2_kg.5__2734__AT3G62380.1"/>
</dbReference>
<evidence type="ECO:0000313" key="1">
    <source>
        <dbReference type="EMBL" id="EFH54714.1"/>
    </source>
</evidence>
<protein>
    <recommendedName>
        <fullName evidence="3">F-box associated domain-containing protein</fullName>
    </recommendedName>
</protein>
<dbReference type="PANTHER" id="PTHR31672:SF13">
    <property type="entry name" value="F-BOX PROTEIN CPR30-LIKE"/>
    <property type="match status" value="1"/>
</dbReference>
<accession>D7LSW8</accession>
<keyword evidence="2" id="KW-1185">Reference proteome</keyword>
<reference evidence="2" key="1">
    <citation type="journal article" date="2011" name="Nat. Genet.">
        <title>The Arabidopsis lyrata genome sequence and the basis of rapid genome size change.</title>
        <authorList>
            <person name="Hu T.T."/>
            <person name="Pattyn P."/>
            <person name="Bakker E.G."/>
            <person name="Cao J."/>
            <person name="Cheng J.-F."/>
            <person name="Clark R.M."/>
            <person name="Fahlgren N."/>
            <person name="Fawcett J.A."/>
            <person name="Grimwood J."/>
            <person name="Gundlach H."/>
            <person name="Haberer G."/>
            <person name="Hollister J.D."/>
            <person name="Ossowski S."/>
            <person name="Ottilar R.P."/>
            <person name="Salamov A.A."/>
            <person name="Schneeberger K."/>
            <person name="Spannagl M."/>
            <person name="Wang X."/>
            <person name="Yang L."/>
            <person name="Nasrallah M.E."/>
            <person name="Bergelson J."/>
            <person name="Carrington J.C."/>
            <person name="Gaut B.S."/>
            <person name="Schmutz J."/>
            <person name="Mayer K.F.X."/>
            <person name="Van de Peer Y."/>
            <person name="Grigoriev I.V."/>
            <person name="Nordborg M."/>
            <person name="Weigel D."/>
            <person name="Guo Y.-L."/>
        </authorList>
    </citation>
    <scope>NUCLEOTIDE SEQUENCE [LARGE SCALE GENOMIC DNA]</scope>
    <source>
        <strain evidence="2">cv. MN47</strain>
    </source>
</reference>